<dbReference type="Proteomes" id="UP000028926">
    <property type="component" value="Chromosome"/>
</dbReference>
<proteinExistence type="inferred from homology"/>
<dbReference type="HOGENOM" id="CLU_130694_3_0_5"/>
<dbReference type="eggNOG" id="COG1872">
    <property type="taxonomic scope" value="Bacteria"/>
</dbReference>
<sequence length="101" mass="11030">MFYTVRDNEIFLSIRLTPKAAKNSILGVYEDARGAQMLKISVTAPAEDNKANTALVVFLAKKLKIAKSQLSIIQGATHRNKCIQIKGINPTALQSLYKGPA</sequence>
<dbReference type="NCBIfam" id="TIGR00251">
    <property type="entry name" value="DUF167 family protein"/>
    <property type="match status" value="1"/>
</dbReference>
<dbReference type="InterPro" id="IPR003746">
    <property type="entry name" value="DUF167"/>
</dbReference>
<accession>A0A077B1N5</accession>
<comment type="similarity">
    <text evidence="1 2">Belongs to the UPF0235 family.</text>
</comment>
<dbReference type="SMART" id="SM01152">
    <property type="entry name" value="DUF167"/>
    <property type="match status" value="1"/>
</dbReference>
<dbReference type="PANTHER" id="PTHR13420:SF7">
    <property type="entry name" value="UPF0235 PROTEIN C15ORF40"/>
    <property type="match status" value="1"/>
</dbReference>
<dbReference type="AlphaFoldDB" id="A0A077B1N5"/>
<dbReference type="KEGG" id="paca:ID47_09100"/>
<evidence type="ECO:0000256" key="2">
    <source>
        <dbReference type="HAMAP-Rule" id="MF_00634"/>
    </source>
</evidence>
<dbReference type="Pfam" id="PF02594">
    <property type="entry name" value="DUF167"/>
    <property type="match status" value="1"/>
</dbReference>
<protein>
    <recommendedName>
        <fullName evidence="2">UPF0235 protein ID47_09100</fullName>
    </recommendedName>
</protein>
<organism evidence="3 4">
    <name type="scientific">Candidatus Odyssella acanthamoebae</name>
    <dbReference type="NCBI Taxonomy" id="91604"/>
    <lineage>
        <taxon>Bacteria</taxon>
        <taxon>Pseudomonadati</taxon>
        <taxon>Pseudomonadota</taxon>
        <taxon>Alphaproteobacteria</taxon>
        <taxon>Holosporales</taxon>
        <taxon>Candidatus Paracaedibacteraceae</taxon>
        <taxon>Candidatus Odyssella</taxon>
    </lineage>
</organism>
<gene>
    <name evidence="3" type="ORF">ID47_09100</name>
</gene>
<dbReference type="Gene3D" id="3.30.1200.10">
    <property type="entry name" value="YggU-like"/>
    <property type="match status" value="1"/>
</dbReference>
<keyword evidence="4" id="KW-1185">Reference proteome</keyword>
<evidence type="ECO:0000313" key="4">
    <source>
        <dbReference type="Proteomes" id="UP000028926"/>
    </source>
</evidence>
<dbReference type="OrthoDB" id="9801972at2"/>
<evidence type="ECO:0000256" key="1">
    <source>
        <dbReference type="ARBA" id="ARBA00010364"/>
    </source>
</evidence>
<dbReference type="STRING" id="91604.ID47_09100"/>
<dbReference type="PANTHER" id="PTHR13420">
    <property type="entry name" value="UPF0235 PROTEIN C15ORF40"/>
    <property type="match status" value="1"/>
</dbReference>
<name>A0A077B1N5_9PROT</name>
<evidence type="ECO:0000313" key="3">
    <source>
        <dbReference type="EMBL" id="AIK96855.1"/>
    </source>
</evidence>
<dbReference type="RefSeq" id="WP_038465612.1">
    <property type="nucleotide sequence ID" value="NZ_CP008941.1"/>
</dbReference>
<reference evidence="3 4" key="1">
    <citation type="submission" date="2014-07" db="EMBL/GenBank/DDBJ databases">
        <title>Comparative genomic insights into amoeba endosymbionts belonging to the families of Holosporaceae and Candidatus Midichloriaceae within Rickettsiales.</title>
        <authorList>
            <person name="Wang Z."/>
            <person name="Wu M."/>
        </authorList>
    </citation>
    <scope>NUCLEOTIDE SEQUENCE [LARGE SCALE GENOMIC DNA]</scope>
    <source>
        <strain evidence="3">PRA3</strain>
    </source>
</reference>
<dbReference type="SUPFAM" id="SSF69786">
    <property type="entry name" value="YggU-like"/>
    <property type="match status" value="1"/>
</dbReference>
<dbReference type="GO" id="GO:0005737">
    <property type="term" value="C:cytoplasm"/>
    <property type="evidence" value="ECO:0007669"/>
    <property type="project" value="TreeGrafter"/>
</dbReference>
<dbReference type="HAMAP" id="MF_00634">
    <property type="entry name" value="UPF0235"/>
    <property type="match status" value="1"/>
</dbReference>
<dbReference type="EMBL" id="CP008941">
    <property type="protein sequence ID" value="AIK96855.1"/>
    <property type="molecule type" value="Genomic_DNA"/>
</dbReference>
<dbReference type="InterPro" id="IPR036591">
    <property type="entry name" value="YggU-like_sf"/>
</dbReference>